<protein>
    <recommendedName>
        <fullName evidence="3">Carboxylic ester hydrolase</fullName>
        <ecNumber evidence="3">3.1.1.-</ecNumber>
    </recommendedName>
</protein>
<reference evidence="7" key="1">
    <citation type="submission" date="2016-10" db="EMBL/GenBank/DDBJ databases">
        <title>Frankia sp. NRRL B-16386 Genome sequencing.</title>
        <authorList>
            <person name="Ghodhbane-Gtari F."/>
            <person name="Swanson E."/>
            <person name="Gueddou A."/>
            <person name="Hezbri K."/>
            <person name="Ktari K."/>
            <person name="Nouioui I."/>
            <person name="Morris K."/>
            <person name="Simpson S."/>
            <person name="Abebe-Akele F."/>
            <person name="Thomas K."/>
            <person name="Gtari M."/>
            <person name="Tisa L.S."/>
        </authorList>
    </citation>
    <scope>NUCLEOTIDE SEQUENCE [LARGE SCALE GENOMIC DNA]</scope>
    <source>
        <strain evidence="7">NRRL B-16386</strain>
    </source>
</reference>
<evidence type="ECO:0000313" key="7">
    <source>
        <dbReference type="Proteomes" id="UP000188929"/>
    </source>
</evidence>
<dbReference type="Gene3D" id="3.40.50.1820">
    <property type="entry name" value="alpha/beta hydrolase"/>
    <property type="match status" value="1"/>
</dbReference>
<evidence type="ECO:0000259" key="5">
    <source>
        <dbReference type="Pfam" id="PF00135"/>
    </source>
</evidence>
<evidence type="ECO:0000313" key="6">
    <source>
        <dbReference type="EMBL" id="ONH23568.1"/>
    </source>
</evidence>
<proteinExistence type="inferred from homology"/>
<dbReference type="EC" id="3.1.1.-" evidence="3"/>
<dbReference type="PANTHER" id="PTHR11559">
    <property type="entry name" value="CARBOXYLESTERASE"/>
    <property type="match status" value="1"/>
</dbReference>
<accession>A0A1V2I1C5</accession>
<comment type="similarity">
    <text evidence="1 3">Belongs to the type-B carboxylesterase/lipase family.</text>
</comment>
<evidence type="ECO:0000256" key="4">
    <source>
        <dbReference type="SAM" id="MobiDB-lite"/>
    </source>
</evidence>
<dbReference type="InterPro" id="IPR050309">
    <property type="entry name" value="Type-B_Carboxylest/Lipase"/>
</dbReference>
<dbReference type="InterPro" id="IPR002018">
    <property type="entry name" value="CarbesteraseB"/>
</dbReference>
<dbReference type="STRING" id="1834516.BL253_32610"/>
<evidence type="ECO:0000256" key="1">
    <source>
        <dbReference type="ARBA" id="ARBA00005964"/>
    </source>
</evidence>
<keyword evidence="7" id="KW-1185">Reference proteome</keyword>
<dbReference type="InterPro" id="IPR019826">
    <property type="entry name" value="Carboxylesterase_B_AS"/>
</dbReference>
<feature type="domain" description="Carboxylesterase type B" evidence="5">
    <location>
        <begin position="48"/>
        <end position="507"/>
    </location>
</feature>
<evidence type="ECO:0000256" key="2">
    <source>
        <dbReference type="ARBA" id="ARBA00022801"/>
    </source>
</evidence>
<feature type="region of interest" description="Disordered" evidence="4">
    <location>
        <begin position="13"/>
        <end position="48"/>
    </location>
</feature>
<sequence length="542" mass="55652">MLAVVAAGTSACQLEGSGPDAAGGSSPSAASSSSGAAPTFSADPKGQPPVVATAGGLVSGIRAGQMDRYHAIPFAAPPVGTLRWAAPAPPKPWQGIRDGSRGAPACAQTGTLSMLSSEDCLYLTVSRPAGAPTDGHLPVIFWIHGGAFVGGTGEQADPTALTTGGPAIVVTTNYRLGALGYLALPSLAQESGGDAGDYAIQDLTAALRWVRSNAASFGGDPKSVTIMGESAGAINVCALLAAPAANGLFQRAVMESGPCGWKLPTMAVASQTGTALANRLGCVDAATAAFCLRFHSAAEIMAASAVDVSIFNPFPFSPAVGGKTLPLTPSQALWNGKLANVPMLMGTVQDEGRPFTTYWANQGPVTDLGVDGVVRTQFPDRAERVLAAYPPGRVPARERLSRIITDSMFTCQATTFAQLTTAIARVPTYLYEFDVPERPAVNAEFGAGATHGAELDFLLPGLTGKLTTPEQHSLSKTMIGYWTRFAATGNPNGSGTATGSAVAWPRFDVPAVRSGDDRLLLTPGRTAPAAGTWSAHHCDVWS</sequence>
<dbReference type="AlphaFoldDB" id="A0A1V2I1C5"/>
<organism evidence="6 7">
    <name type="scientific">Pseudofrankia asymbiotica</name>
    <dbReference type="NCBI Taxonomy" id="1834516"/>
    <lineage>
        <taxon>Bacteria</taxon>
        <taxon>Bacillati</taxon>
        <taxon>Actinomycetota</taxon>
        <taxon>Actinomycetes</taxon>
        <taxon>Frankiales</taxon>
        <taxon>Frankiaceae</taxon>
        <taxon>Pseudofrankia</taxon>
    </lineage>
</organism>
<dbReference type="PROSITE" id="PS00122">
    <property type="entry name" value="CARBOXYLESTERASE_B_1"/>
    <property type="match status" value="1"/>
</dbReference>
<keyword evidence="2 3" id="KW-0378">Hydrolase</keyword>
<dbReference type="InterPro" id="IPR029058">
    <property type="entry name" value="AB_hydrolase_fold"/>
</dbReference>
<gene>
    <name evidence="6" type="ORF">BL253_32610</name>
</gene>
<dbReference type="Proteomes" id="UP000188929">
    <property type="component" value="Unassembled WGS sequence"/>
</dbReference>
<feature type="compositionally biased region" description="Low complexity" evidence="4">
    <location>
        <begin position="16"/>
        <end position="38"/>
    </location>
</feature>
<dbReference type="SUPFAM" id="SSF53474">
    <property type="entry name" value="alpha/beta-Hydrolases"/>
    <property type="match status" value="1"/>
</dbReference>
<dbReference type="GO" id="GO:0016787">
    <property type="term" value="F:hydrolase activity"/>
    <property type="evidence" value="ECO:0007669"/>
    <property type="project" value="UniProtKB-KW"/>
</dbReference>
<evidence type="ECO:0000256" key="3">
    <source>
        <dbReference type="RuleBase" id="RU361235"/>
    </source>
</evidence>
<name>A0A1V2I1C5_9ACTN</name>
<comment type="caution">
    <text evidence="6">The sequence shown here is derived from an EMBL/GenBank/DDBJ whole genome shotgun (WGS) entry which is preliminary data.</text>
</comment>
<dbReference type="EMBL" id="MOMC01000084">
    <property type="protein sequence ID" value="ONH23568.1"/>
    <property type="molecule type" value="Genomic_DNA"/>
</dbReference>
<dbReference type="Pfam" id="PF00135">
    <property type="entry name" value="COesterase"/>
    <property type="match status" value="1"/>
</dbReference>